<dbReference type="PANTHER" id="PTHR42878:SF15">
    <property type="entry name" value="BACTERIOPHYTOCHROME"/>
    <property type="match status" value="1"/>
</dbReference>
<dbReference type="EC" id="2.7.13.3" evidence="2"/>
<dbReference type="GO" id="GO:0030295">
    <property type="term" value="F:protein kinase activator activity"/>
    <property type="evidence" value="ECO:0007669"/>
    <property type="project" value="TreeGrafter"/>
</dbReference>
<evidence type="ECO:0000259" key="6">
    <source>
        <dbReference type="PROSITE" id="PS50109"/>
    </source>
</evidence>
<proteinExistence type="predicted"/>
<feature type="domain" description="Histidine kinase" evidence="6">
    <location>
        <begin position="1"/>
        <end position="174"/>
    </location>
</feature>
<dbReference type="AlphaFoldDB" id="X0U459"/>
<keyword evidence="5" id="KW-0418">Kinase</keyword>
<protein>
    <recommendedName>
        <fullName evidence="2">histidine kinase</fullName>
        <ecNumber evidence="2">2.7.13.3</ecNumber>
    </recommendedName>
</protein>
<sequence length="174" mass="19402">MRSATQRMGVLIDDLLTLSRVTRSEMRQETVDLSAIAQSIAEELQETQPERQVDFVIAPGLTTSGDSQLLHQLMENLLGNAWKFTGQHPKARIEFGTSQVDGKEAFFVRDNGVGFDMTYADKLFGVFQRLHSQDEFPGTGVGLAIVQRIAHRHGGQVWAEGKVEEGATFYFTLK</sequence>
<dbReference type="FunFam" id="3.30.565.10:FF:000006">
    <property type="entry name" value="Sensor histidine kinase WalK"/>
    <property type="match status" value="1"/>
</dbReference>
<name>X0U459_9ZZZZ</name>
<dbReference type="PANTHER" id="PTHR42878">
    <property type="entry name" value="TWO-COMPONENT HISTIDINE KINASE"/>
    <property type="match status" value="1"/>
</dbReference>
<evidence type="ECO:0000313" key="7">
    <source>
        <dbReference type="EMBL" id="GAF83270.1"/>
    </source>
</evidence>
<keyword evidence="4" id="KW-0808">Transferase</keyword>
<dbReference type="PROSITE" id="PS50109">
    <property type="entry name" value="HIS_KIN"/>
    <property type="match status" value="1"/>
</dbReference>
<evidence type="ECO:0000256" key="1">
    <source>
        <dbReference type="ARBA" id="ARBA00000085"/>
    </source>
</evidence>
<gene>
    <name evidence="7" type="ORF">S01H1_06734</name>
</gene>
<dbReference type="PRINTS" id="PR00344">
    <property type="entry name" value="BCTRLSENSOR"/>
</dbReference>
<keyword evidence="3" id="KW-0597">Phosphoprotein</keyword>
<dbReference type="InterPro" id="IPR050351">
    <property type="entry name" value="BphY/WalK/GraS-like"/>
</dbReference>
<organism evidence="7">
    <name type="scientific">marine sediment metagenome</name>
    <dbReference type="NCBI Taxonomy" id="412755"/>
    <lineage>
        <taxon>unclassified sequences</taxon>
        <taxon>metagenomes</taxon>
        <taxon>ecological metagenomes</taxon>
    </lineage>
</organism>
<dbReference type="SUPFAM" id="SSF55874">
    <property type="entry name" value="ATPase domain of HSP90 chaperone/DNA topoisomerase II/histidine kinase"/>
    <property type="match status" value="1"/>
</dbReference>
<evidence type="ECO:0000256" key="2">
    <source>
        <dbReference type="ARBA" id="ARBA00012438"/>
    </source>
</evidence>
<dbReference type="InterPro" id="IPR003594">
    <property type="entry name" value="HATPase_dom"/>
</dbReference>
<dbReference type="InterPro" id="IPR005467">
    <property type="entry name" value="His_kinase_dom"/>
</dbReference>
<reference evidence="7" key="1">
    <citation type="journal article" date="2014" name="Front. Microbiol.">
        <title>High frequency of phylogenetically diverse reductive dehalogenase-homologous genes in deep subseafloor sedimentary metagenomes.</title>
        <authorList>
            <person name="Kawai M."/>
            <person name="Futagami T."/>
            <person name="Toyoda A."/>
            <person name="Takaki Y."/>
            <person name="Nishi S."/>
            <person name="Hori S."/>
            <person name="Arai W."/>
            <person name="Tsubouchi T."/>
            <person name="Morono Y."/>
            <person name="Uchiyama I."/>
            <person name="Ito T."/>
            <person name="Fujiyama A."/>
            <person name="Inagaki F."/>
            <person name="Takami H."/>
        </authorList>
    </citation>
    <scope>NUCLEOTIDE SEQUENCE</scope>
    <source>
        <strain evidence="7">Expedition CK06-06</strain>
    </source>
</reference>
<dbReference type="EMBL" id="BARS01003471">
    <property type="protein sequence ID" value="GAF83270.1"/>
    <property type="molecule type" value="Genomic_DNA"/>
</dbReference>
<dbReference type="InterPro" id="IPR036890">
    <property type="entry name" value="HATPase_C_sf"/>
</dbReference>
<evidence type="ECO:0000256" key="3">
    <source>
        <dbReference type="ARBA" id="ARBA00022553"/>
    </source>
</evidence>
<accession>X0U459</accession>
<evidence type="ECO:0000256" key="4">
    <source>
        <dbReference type="ARBA" id="ARBA00022679"/>
    </source>
</evidence>
<dbReference type="Gene3D" id="3.30.565.10">
    <property type="entry name" value="Histidine kinase-like ATPase, C-terminal domain"/>
    <property type="match status" value="1"/>
</dbReference>
<dbReference type="InterPro" id="IPR004358">
    <property type="entry name" value="Sig_transdc_His_kin-like_C"/>
</dbReference>
<dbReference type="Pfam" id="PF02518">
    <property type="entry name" value="HATPase_c"/>
    <property type="match status" value="1"/>
</dbReference>
<comment type="caution">
    <text evidence="7">The sequence shown here is derived from an EMBL/GenBank/DDBJ whole genome shotgun (WGS) entry which is preliminary data.</text>
</comment>
<comment type="catalytic activity">
    <reaction evidence="1">
        <text>ATP + protein L-histidine = ADP + protein N-phospho-L-histidine.</text>
        <dbReference type="EC" id="2.7.13.3"/>
    </reaction>
</comment>
<dbReference type="GO" id="GO:0000156">
    <property type="term" value="F:phosphorelay response regulator activity"/>
    <property type="evidence" value="ECO:0007669"/>
    <property type="project" value="TreeGrafter"/>
</dbReference>
<dbReference type="SMART" id="SM00387">
    <property type="entry name" value="HATPase_c"/>
    <property type="match status" value="1"/>
</dbReference>
<dbReference type="GO" id="GO:0007234">
    <property type="term" value="P:osmosensory signaling via phosphorelay pathway"/>
    <property type="evidence" value="ECO:0007669"/>
    <property type="project" value="TreeGrafter"/>
</dbReference>
<dbReference type="GO" id="GO:0004673">
    <property type="term" value="F:protein histidine kinase activity"/>
    <property type="evidence" value="ECO:0007669"/>
    <property type="project" value="UniProtKB-EC"/>
</dbReference>
<evidence type="ECO:0000256" key="5">
    <source>
        <dbReference type="ARBA" id="ARBA00022777"/>
    </source>
</evidence>